<evidence type="ECO:0000313" key="1">
    <source>
        <dbReference type="EMBL" id="PNW86669.1"/>
    </source>
</evidence>
<dbReference type="KEGG" id="cre:CHLRE_02g095056v5"/>
<name>A0A2K3E1L7_CHLRE</name>
<dbReference type="Gramene" id="PNW86669">
    <property type="protein sequence ID" value="PNW86669"/>
    <property type="gene ID" value="CHLRE_02g095056v5"/>
</dbReference>
<protein>
    <submittedName>
        <fullName evidence="1">Uncharacterized protein</fullName>
    </submittedName>
</protein>
<evidence type="ECO:0000313" key="2">
    <source>
        <dbReference type="Proteomes" id="UP000006906"/>
    </source>
</evidence>
<dbReference type="Proteomes" id="UP000006906">
    <property type="component" value="Chromosome 2"/>
</dbReference>
<reference evidence="1 2" key="1">
    <citation type="journal article" date="2007" name="Science">
        <title>The Chlamydomonas genome reveals the evolution of key animal and plant functions.</title>
        <authorList>
            <person name="Merchant S.S."/>
            <person name="Prochnik S.E."/>
            <person name="Vallon O."/>
            <person name="Harris E.H."/>
            <person name="Karpowicz S.J."/>
            <person name="Witman G.B."/>
            <person name="Terry A."/>
            <person name="Salamov A."/>
            <person name="Fritz-Laylin L.K."/>
            <person name="Marechal-Drouard L."/>
            <person name="Marshall W.F."/>
            <person name="Qu L.H."/>
            <person name="Nelson D.R."/>
            <person name="Sanderfoot A.A."/>
            <person name="Spalding M.H."/>
            <person name="Kapitonov V.V."/>
            <person name="Ren Q."/>
            <person name="Ferris P."/>
            <person name="Lindquist E."/>
            <person name="Shapiro H."/>
            <person name="Lucas S.M."/>
            <person name="Grimwood J."/>
            <person name="Schmutz J."/>
            <person name="Cardol P."/>
            <person name="Cerutti H."/>
            <person name="Chanfreau G."/>
            <person name="Chen C.L."/>
            <person name="Cognat V."/>
            <person name="Croft M.T."/>
            <person name="Dent R."/>
            <person name="Dutcher S."/>
            <person name="Fernandez E."/>
            <person name="Fukuzawa H."/>
            <person name="Gonzalez-Ballester D."/>
            <person name="Gonzalez-Halphen D."/>
            <person name="Hallmann A."/>
            <person name="Hanikenne M."/>
            <person name="Hippler M."/>
            <person name="Inwood W."/>
            <person name="Jabbari K."/>
            <person name="Kalanon M."/>
            <person name="Kuras R."/>
            <person name="Lefebvre P.A."/>
            <person name="Lemaire S.D."/>
            <person name="Lobanov A.V."/>
            <person name="Lohr M."/>
            <person name="Manuell A."/>
            <person name="Meier I."/>
            <person name="Mets L."/>
            <person name="Mittag M."/>
            <person name="Mittelmeier T."/>
            <person name="Moroney J.V."/>
            <person name="Moseley J."/>
            <person name="Napoli C."/>
            <person name="Nedelcu A.M."/>
            <person name="Niyogi K."/>
            <person name="Novoselov S.V."/>
            <person name="Paulsen I.T."/>
            <person name="Pazour G."/>
            <person name="Purton S."/>
            <person name="Ral J.P."/>
            <person name="Riano-Pachon D.M."/>
            <person name="Riekhof W."/>
            <person name="Rymarquis L."/>
            <person name="Schroda M."/>
            <person name="Stern D."/>
            <person name="Umen J."/>
            <person name="Willows R."/>
            <person name="Wilson N."/>
            <person name="Zimmer S.L."/>
            <person name="Allmer J."/>
            <person name="Balk J."/>
            <person name="Bisova K."/>
            <person name="Chen C.J."/>
            <person name="Elias M."/>
            <person name="Gendler K."/>
            <person name="Hauser C."/>
            <person name="Lamb M.R."/>
            <person name="Ledford H."/>
            <person name="Long J.C."/>
            <person name="Minagawa J."/>
            <person name="Page M.D."/>
            <person name="Pan J."/>
            <person name="Pootakham W."/>
            <person name="Roje S."/>
            <person name="Rose A."/>
            <person name="Stahlberg E."/>
            <person name="Terauchi A.M."/>
            <person name="Yang P."/>
            <person name="Ball S."/>
            <person name="Bowler C."/>
            <person name="Dieckmann C.L."/>
            <person name="Gladyshev V.N."/>
            <person name="Green P."/>
            <person name="Jorgensen R."/>
            <person name="Mayfield S."/>
            <person name="Mueller-Roeber B."/>
            <person name="Rajamani S."/>
            <person name="Sayre R.T."/>
            <person name="Brokstein P."/>
            <person name="Dubchak I."/>
            <person name="Goodstein D."/>
            <person name="Hornick L."/>
            <person name="Huang Y.W."/>
            <person name="Jhaveri J."/>
            <person name="Luo Y."/>
            <person name="Martinez D."/>
            <person name="Ngau W.C."/>
            <person name="Otillar B."/>
            <person name="Poliakov A."/>
            <person name="Porter A."/>
            <person name="Szajkowski L."/>
            <person name="Werner G."/>
            <person name="Zhou K."/>
            <person name="Grigoriev I.V."/>
            <person name="Rokhsar D.S."/>
            <person name="Grossman A.R."/>
        </authorList>
    </citation>
    <scope>NUCLEOTIDE SEQUENCE [LARGE SCALE GENOMIC DNA]</scope>
    <source>
        <strain evidence="2">CC-503</strain>
    </source>
</reference>
<dbReference type="InParanoid" id="A0A2K3E1L7"/>
<keyword evidence="2" id="KW-1185">Reference proteome</keyword>
<dbReference type="RefSeq" id="XP_042927160.1">
    <property type="nucleotide sequence ID" value="XM_043059528.1"/>
</dbReference>
<dbReference type="AlphaFoldDB" id="A0A2K3E1L7"/>
<accession>A0A2K3E1L7</accession>
<dbReference type="EMBL" id="CM008963">
    <property type="protein sequence ID" value="PNW86669.1"/>
    <property type="molecule type" value="Genomic_DNA"/>
</dbReference>
<gene>
    <name evidence="1" type="ORF">CHLRE_02g095056v5</name>
</gene>
<organism evidence="1 2">
    <name type="scientific">Chlamydomonas reinhardtii</name>
    <name type="common">Chlamydomonas smithii</name>
    <dbReference type="NCBI Taxonomy" id="3055"/>
    <lineage>
        <taxon>Eukaryota</taxon>
        <taxon>Viridiplantae</taxon>
        <taxon>Chlorophyta</taxon>
        <taxon>core chlorophytes</taxon>
        <taxon>Chlorophyceae</taxon>
        <taxon>CS clade</taxon>
        <taxon>Chlamydomonadales</taxon>
        <taxon>Chlamydomonadaceae</taxon>
        <taxon>Chlamydomonas</taxon>
    </lineage>
</organism>
<dbReference type="GeneID" id="66052355"/>
<proteinExistence type="predicted"/>
<sequence length="79" mass="8202">MHNSMYRSAQRSTCVASTNACMERPIEALVRGPEQRGLGVAAAAILGGGVRQLVVHHVPQQPPQPAGCSSAKINSAAPL</sequence>